<name>A0A8R1IP36_CAEJA</name>
<proteinExistence type="predicted"/>
<reference evidence="2" key="2">
    <citation type="submission" date="2022-06" db="UniProtKB">
        <authorList>
            <consortium name="EnsemblMetazoa"/>
        </authorList>
    </citation>
    <scope>IDENTIFICATION</scope>
    <source>
        <strain evidence="2">DF5081</strain>
    </source>
</reference>
<keyword evidence="3" id="KW-1185">Reference proteome</keyword>
<feature type="region of interest" description="Disordered" evidence="1">
    <location>
        <begin position="72"/>
        <end position="94"/>
    </location>
</feature>
<protein>
    <submittedName>
        <fullName evidence="2">Uncharacterized protein</fullName>
    </submittedName>
</protein>
<dbReference type="EnsemblMetazoa" id="CJA35476.1">
    <property type="protein sequence ID" value="CJA35476.1"/>
    <property type="gene ID" value="WBGene00211323"/>
</dbReference>
<evidence type="ECO:0000313" key="2">
    <source>
        <dbReference type="EnsemblMetazoa" id="CJA35476.1"/>
    </source>
</evidence>
<feature type="compositionally biased region" description="Basic residues" evidence="1">
    <location>
        <begin position="72"/>
        <end position="85"/>
    </location>
</feature>
<organism evidence="2 3">
    <name type="scientific">Caenorhabditis japonica</name>
    <dbReference type="NCBI Taxonomy" id="281687"/>
    <lineage>
        <taxon>Eukaryota</taxon>
        <taxon>Metazoa</taxon>
        <taxon>Ecdysozoa</taxon>
        <taxon>Nematoda</taxon>
        <taxon>Chromadorea</taxon>
        <taxon>Rhabditida</taxon>
        <taxon>Rhabditina</taxon>
        <taxon>Rhabditomorpha</taxon>
        <taxon>Rhabditoidea</taxon>
        <taxon>Rhabditidae</taxon>
        <taxon>Peloderinae</taxon>
        <taxon>Caenorhabditis</taxon>
    </lineage>
</organism>
<accession>A0A8R1IP36</accession>
<sequence>MKAMKSTRLGLLRMENTAVEVGVLPENINGLILVRAGIFMFSGFLSQVRRIDAEKKFDELKKGNNLDKYMKRKAKKEAAKQKKSRPPFEGYGFQ</sequence>
<dbReference type="AlphaFoldDB" id="A0A8R1IP36"/>
<dbReference type="Proteomes" id="UP000005237">
    <property type="component" value="Unassembled WGS sequence"/>
</dbReference>
<evidence type="ECO:0000313" key="3">
    <source>
        <dbReference type="Proteomes" id="UP000005237"/>
    </source>
</evidence>
<reference evidence="3" key="1">
    <citation type="submission" date="2010-08" db="EMBL/GenBank/DDBJ databases">
        <authorList>
            <consortium name="Caenorhabditis japonica Sequencing Consortium"/>
            <person name="Wilson R.K."/>
        </authorList>
    </citation>
    <scope>NUCLEOTIDE SEQUENCE [LARGE SCALE GENOMIC DNA]</scope>
    <source>
        <strain evidence="3">DF5081</strain>
    </source>
</reference>
<evidence type="ECO:0000256" key="1">
    <source>
        <dbReference type="SAM" id="MobiDB-lite"/>
    </source>
</evidence>